<dbReference type="RefSeq" id="WP_194311987.1">
    <property type="nucleotide sequence ID" value="NZ_JADHEC010000017.1"/>
</dbReference>
<dbReference type="Proteomes" id="UP000646211">
    <property type="component" value="Unassembled WGS sequence"/>
</dbReference>
<dbReference type="EMBL" id="JADHEC010000017">
    <property type="protein sequence ID" value="MBF2708738.1"/>
    <property type="molecule type" value="Genomic_DNA"/>
</dbReference>
<gene>
    <name evidence="1" type="ORF">IR213_09065</name>
</gene>
<comment type="caution">
    <text evidence="1">The sequence shown here is derived from an EMBL/GenBank/DDBJ whole genome shotgun (WGS) entry which is preliminary data.</text>
</comment>
<dbReference type="InterPro" id="IPR034660">
    <property type="entry name" value="DinB/YfiT-like"/>
</dbReference>
<evidence type="ECO:0000313" key="2">
    <source>
        <dbReference type="Proteomes" id="UP000646211"/>
    </source>
</evidence>
<reference evidence="1" key="1">
    <citation type="submission" date="2020-11" db="EMBL/GenBank/DDBJ databases">
        <title>Genome of Flavobacterium soyangense.</title>
        <authorList>
            <person name="Liu Q."/>
            <person name="Xin Y.-H."/>
        </authorList>
    </citation>
    <scope>NUCLEOTIDE SEQUENCE</scope>
    <source>
        <strain evidence="1">CGMCC 1.13493</strain>
    </source>
</reference>
<dbReference type="Gene3D" id="1.20.120.450">
    <property type="entry name" value="dinb family like domain"/>
    <property type="match status" value="1"/>
</dbReference>
<keyword evidence="2" id="KW-1185">Reference proteome</keyword>
<dbReference type="AlphaFoldDB" id="A0A930XZC5"/>
<sequence>MKKLHLLLEELETKIKYRDIENLSVSKSNVSWHINHTLKVLILIIETLKNSKPNEYKRSFNFKKQFVFITGVIPRGKAKAPKSVQSFDEITLDDLLLQLKNAKFSVCLLNHLNDNCNFIHSYFGVLNLKETEKFLIIHTKHHIKIINDIVQKKS</sequence>
<name>A0A930XZC5_9FLAO</name>
<protein>
    <submittedName>
        <fullName evidence="1">DUF1569 domain-containing protein</fullName>
    </submittedName>
</protein>
<organism evidence="1 2">
    <name type="scientific">Flavobacterium soyangense</name>
    <dbReference type="NCBI Taxonomy" id="2023265"/>
    <lineage>
        <taxon>Bacteria</taxon>
        <taxon>Pseudomonadati</taxon>
        <taxon>Bacteroidota</taxon>
        <taxon>Flavobacteriia</taxon>
        <taxon>Flavobacteriales</taxon>
        <taxon>Flavobacteriaceae</taxon>
        <taxon>Flavobacterium</taxon>
    </lineage>
</organism>
<evidence type="ECO:0000313" key="1">
    <source>
        <dbReference type="EMBL" id="MBF2708738.1"/>
    </source>
</evidence>
<proteinExistence type="predicted"/>
<accession>A0A930XZC5</accession>